<keyword evidence="1" id="KW-1133">Transmembrane helix</keyword>
<keyword evidence="1" id="KW-0472">Membrane</keyword>
<keyword evidence="1" id="KW-0812">Transmembrane</keyword>
<dbReference type="RefSeq" id="WP_089158853.1">
    <property type="nucleotide sequence ID" value="NZ_MTHB01000012.1"/>
</dbReference>
<accession>A0A226XAM6</accession>
<dbReference type="AlphaFoldDB" id="A0A226XAM6"/>
<protein>
    <recommendedName>
        <fullName evidence="4">Heme exporter protein D</fullName>
    </recommendedName>
</protein>
<feature type="transmembrane region" description="Helical" evidence="1">
    <location>
        <begin position="15"/>
        <end position="36"/>
    </location>
</feature>
<evidence type="ECO:0008006" key="4">
    <source>
        <dbReference type="Google" id="ProtNLM"/>
    </source>
</evidence>
<dbReference type="EMBL" id="MTHB01000012">
    <property type="protein sequence ID" value="OXC80552.1"/>
    <property type="molecule type" value="Genomic_DNA"/>
</dbReference>
<comment type="caution">
    <text evidence="2">The sequence shown here is derived from an EMBL/GenBank/DDBJ whole genome shotgun (WGS) entry which is preliminary data.</text>
</comment>
<organism evidence="2 3">
    <name type="scientific">Caballeronia sordidicola</name>
    <name type="common">Burkholderia sordidicola</name>
    <dbReference type="NCBI Taxonomy" id="196367"/>
    <lineage>
        <taxon>Bacteria</taxon>
        <taxon>Pseudomonadati</taxon>
        <taxon>Pseudomonadota</taxon>
        <taxon>Betaproteobacteria</taxon>
        <taxon>Burkholderiales</taxon>
        <taxon>Burkholderiaceae</taxon>
        <taxon>Caballeronia</taxon>
    </lineage>
</organism>
<sequence length="62" mass="7087">MNIMNDLTGGDGDLWYLWVAFDITFLVLAIEIAITVGSNWRQRRRGHVVQPRTRGSTLTEKP</sequence>
<dbReference type="Proteomes" id="UP000214720">
    <property type="component" value="Unassembled WGS sequence"/>
</dbReference>
<proteinExistence type="predicted"/>
<reference evidence="3" key="1">
    <citation type="submission" date="2017-01" db="EMBL/GenBank/DDBJ databases">
        <title>Genome Analysis of Deinococcus marmoris KOPRI26562.</title>
        <authorList>
            <person name="Kim J.H."/>
            <person name="Oh H.-M."/>
        </authorList>
    </citation>
    <scope>NUCLEOTIDE SEQUENCE [LARGE SCALE GENOMIC DNA]</scope>
    <source>
        <strain evidence="3">PAMC 26633</strain>
    </source>
</reference>
<gene>
    <name evidence="2" type="ORF">BSU04_01005</name>
</gene>
<evidence type="ECO:0000313" key="3">
    <source>
        <dbReference type="Proteomes" id="UP000214720"/>
    </source>
</evidence>
<evidence type="ECO:0000256" key="1">
    <source>
        <dbReference type="SAM" id="Phobius"/>
    </source>
</evidence>
<name>A0A226XAM6_CABSO</name>
<evidence type="ECO:0000313" key="2">
    <source>
        <dbReference type="EMBL" id="OXC80552.1"/>
    </source>
</evidence>